<dbReference type="OrthoDB" id="3510103at2"/>
<feature type="transmembrane region" description="Helical" evidence="7">
    <location>
        <begin position="327"/>
        <end position="354"/>
    </location>
</feature>
<dbReference type="PANTHER" id="PTHR30572">
    <property type="entry name" value="MEMBRANE COMPONENT OF TRANSPORTER-RELATED"/>
    <property type="match status" value="1"/>
</dbReference>
<dbReference type="GO" id="GO:0005886">
    <property type="term" value="C:plasma membrane"/>
    <property type="evidence" value="ECO:0007669"/>
    <property type="project" value="UniProtKB-SubCell"/>
</dbReference>
<keyword evidence="5 7" id="KW-0472">Membrane</keyword>
<sequence>MSTVKERRVLARASESGGRSTAIAAMIVDAWNELRVNRLRILLALVGITVAVVGLTGALGLGTIMRDMMIQTGERQSGRTATVTVTLPSGDEQAKRDRLERLPNDFGVTSWTHVAQYNSRAWTPVAQIDFSINAVDPSYETLYRVHLEQGRFLVADDAQRLAPAVVVNHALWMQLGSPDIATNPGMTLVSGDRSQQAVIVGVSSAMSEWDTPTAFMLYSGMDKVVKNETSDSGGKIAMWVPEDIADQFAQQLNHQLGKSLDVTASREDWAKFGADQLASLQTGVIAAAVGMFLLGALGLVNINLVTMQHRVREIGIRRSYGATSGRIFFGVLLESVVATFVAGLVGVMIAIALLQNSFMETWLESMGVYDHSAFPIEAALIGLAASTVVGALAGALPALKATRVQIIEAIRF</sequence>
<evidence type="ECO:0000256" key="7">
    <source>
        <dbReference type="SAM" id="Phobius"/>
    </source>
</evidence>
<evidence type="ECO:0000259" key="9">
    <source>
        <dbReference type="Pfam" id="PF12704"/>
    </source>
</evidence>
<evidence type="ECO:0000313" key="11">
    <source>
        <dbReference type="Proteomes" id="UP000274391"/>
    </source>
</evidence>
<evidence type="ECO:0000256" key="2">
    <source>
        <dbReference type="ARBA" id="ARBA00022475"/>
    </source>
</evidence>
<keyword evidence="4 7" id="KW-1133">Transmembrane helix</keyword>
<comment type="subcellular location">
    <subcellularLocation>
        <location evidence="1">Cell membrane</location>
        <topology evidence="1">Multi-pass membrane protein</topology>
    </subcellularLocation>
</comment>
<name>A0A3P3VXX5_9MICO</name>
<organism evidence="10 11">
    <name type="scientific">Gulosibacter macacae</name>
    <dbReference type="NCBI Taxonomy" id="2488791"/>
    <lineage>
        <taxon>Bacteria</taxon>
        <taxon>Bacillati</taxon>
        <taxon>Actinomycetota</taxon>
        <taxon>Actinomycetes</taxon>
        <taxon>Micrococcales</taxon>
        <taxon>Microbacteriaceae</taxon>
        <taxon>Gulosibacter</taxon>
    </lineage>
</organism>
<dbReference type="EMBL" id="RQVS01000004">
    <property type="protein sequence ID" value="RRJ87550.1"/>
    <property type="molecule type" value="Genomic_DNA"/>
</dbReference>
<reference evidence="10 11" key="1">
    <citation type="submission" date="2018-11" db="EMBL/GenBank/DDBJ databases">
        <title>YIM 102482-1 draft genome.</title>
        <authorList>
            <person name="Li G."/>
            <person name="Jiang Y."/>
        </authorList>
    </citation>
    <scope>NUCLEOTIDE SEQUENCE [LARGE SCALE GENOMIC DNA]</scope>
    <source>
        <strain evidence="10 11">YIM 102482-1</strain>
    </source>
</reference>
<protein>
    <submittedName>
        <fullName evidence="10">ABC transporter permease</fullName>
    </submittedName>
</protein>
<evidence type="ECO:0000259" key="8">
    <source>
        <dbReference type="Pfam" id="PF02687"/>
    </source>
</evidence>
<dbReference type="InterPro" id="IPR050250">
    <property type="entry name" value="Macrolide_Exporter_MacB"/>
</dbReference>
<evidence type="ECO:0000256" key="1">
    <source>
        <dbReference type="ARBA" id="ARBA00004651"/>
    </source>
</evidence>
<feature type="transmembrane region" description="Helical" evidence="7">
    <location>
        <begin position="284"/>
        <end position="306"/>
    </location>
</feature>
<dbReference type="AlphaFoldDB" id="A0A3P3VXX5"/>
<proteinExistence type="inferred from homology"/>
<keyword evidence="11" id="KW-1185">Reference proteome</keyword>
<feature type="domain" description="ABC3 transporter permease C-terminal" evidence="8">
    <location>
        <begin position="286"/>
        <end position="405"/>
    </location>
</feature>
<feature type="transmembrane region" description="Helical" evidence="7">
    <location>
        <begin position="374"/>
        <end position="396"/>
    </location>
</feature>
<evidence type="ECO:0000256" key="3">
    <source>
        <dbReference type="ARBA" id="ARBA00022692"/>
    </source>
</evidence>
<evidence type="ECO:0000313" key="10">
    <source>
        <dbReference type="EMBL" id="RRJ87550.1"/>
    </source>
</evidence>
<gene>
    <name evidence="10" type="ORF">EG850_04415</name>
</gene>
<dbReference type="Proteomes" id="UP000274391">
    <property type="component" value="Unassembled WGS sequence"/>
</dbReference>
<keyword evidence="2" id="KW-1003">Cell membrane</keyword>
<evidence type="ECO:0000256" key="6">
    <source>
        <dbReference type="ARBA" id="ARBA00038076"/>
    </source>
</evidence>
<feature type="domain" description="MacB-like periplasmic core" evidence="9">
    <location>
        <begin position="42"/>
        <end position="252"/>
    </location>
</feature>
<comment type="similarity">
    <text evidence="6">Belongs to the ABC-4 integral membrane protein family.</text>
</comment>
<dbReference type="Pfam" id="PF12704">
    <property type="entry name" value="MacB_PCD"/>
    <property type="match status" value="1"/>
</dbReference>
<evidence type="ECO:0000256" key="4">
    <source>
        <dbReference type="ARBA" id="ARBA00022989"/>
    </source>
</evidence>
<feature type="transmembrane region" description="Helical" evidence="7">
    <location>
        <begin position="41"/>
        <end position="65"/>
    </location>
</feature>
<dbReference type="GO" id="GO:0022857">
    <property type="term" value="F:transmembrane transporter activity"/>
    <property type="evidence" value="ECO:0007669"/>
    <property type="project" value="TreeGrafter"/>
</dbReference>
<comment type="caution">
    <text evidence="10">The sequence shown here is derived from an EMBL/GenBank/DDBJ whole genome shotgun (WGS) entry which is preliminary data.</text>
</comment>
<dbReference type="InterPro" id="IPR025857">
    <property type="entry name" value="MacB_PCD"/>
</dbReference>
<keyword evidence="3 7" id="KW-0812">Transmembrane</keyword>
<dbReference type="RefSeq" id="WP_124970545.1">
    <property type="nucleotide sequence ID" value="NZ_RQVS01000004.1"/>
</dbReference>
<accession>A0A3P3VXX5</accession>
<evidence type="ECO:0000256" key="5">
    <source>
        <dbReference type="ARBA" id="ARBA00023136"/>
    </source>
</evidence>
<dbReference type="InterPro" id="IPR003838">
    <property type="entry name" value="ABC3_permease_C"/>
</dbReference>
<dbReference type="PANTHER" id="PTHR30572:SF4">
    <property type="entry name" value="ABC TRANSPORTER PERMEASE YTRF"/>
    <property type="match status" value="1"/>
</dbReference>
<dbReference type="Pfam" id="PF02687">
    <property type="entry name" value="FtsX"/>
    <property type="match status" value="1"/>
</dbReference>